<dbReference type="Gene3D" id="3.30.572.10">
    <property type="entry name" value="Thymidylate synthase/dCMP hydroxymethylase domain"/>
    <property type="match status" value="1"/>
</dbReference>
<dbReference type="InterPro" id="IPR000398">
    <property type="entry name" value="Thymidylate_synthase"/>
</dbReference>
<dbReference type="SUPFAM" id="SSF55831">
    <property type="entry name" value="Thymidylate synthase/dCMP hydroxymethylase"/>
    <property type="match status" value="1"/>
</dbReference>
<evidence type="ECO:0000256" key="7">
    <source>
        <dbReference type="ARBA" id="ARBA00023268"/>
    </source>
</evidence>
<dbReference type="CDD" id="cd00209">
    <property type="entry name" value="DHFR"/>
    <property type="match status" value="1"/>
</dbReference>
<dbReference type="PANTHER" id="PTHR11548">
    <property type="entry name" value="THYMIDYLATE SYNTHASE 1"/>
    <property type="match status" value="1"/>
</dbReference>
<dbReference type="GO" id="GO:0046654">
    <property type="term" value="P:tetrahydrofolate biosynthetic process"/>
    <property type="evidence" value="ECO:0007669"/>
    <property type="project" value="InterPro"/>
</dbReference>
<keyword evidence="6" id="KW-0545">Nucleotide biosynthesis</keyword>
<protein>
    <recommendedName>
        <fullName evidence="3">thymidylate synthase</fullName>
        <ecNumber evidence="3">2.1.1.45</ecNumber>
    </recommendedName>
</protein>
<evidence type="ECO:0000256" key="8">
    <source>
        <dbReference type="ARBA" id="ARBA00047344"/>
    </source>
</evidence>
<evidence type="ECO:0000313" key="11">
    <source>
        <dbReference type="EMBL" id="QHT20734.1"/>
    </source>
</evidence>
<dbReference type="GO" id="GO:0032259">
    <property type="term" value="P:methylation"/>
    <property type="evidence" value="ECO:0007669"/>
    <property type="project" value="UniProtKB-KW"/>
</dbReference>
<keyword evidence="7" id="KW-0511">Multifunctional enzyme</keyword>
<dbReference type="InterPro" id="IPR045097">
    <property type="entry name" value="Thymidate_synth/dCMP_Mease"/>
</dbReference>
<comment type="catalytic activity">
    <reaction evidence="8">
        <text>dUMP + (6R)-5,10-methylene-5,6,7,8-tetrahydrofolate = 7,8-dihydrofolate + dTMP</text>
        <dbReference type="Rhea" id="RHEA:12104"/>
        <dbReference type="ChEBI" id="CHEBI:15636"/>
        <dbReference type="ChEBI" id="CHEBI:57451"/>
        <dbReference type="ChEBI" id="CHEBI:63528"/>
        <dbReference type="ChEBI" id="CHEBI:246422"/>
        <dbReference type="EC" id="2.1.1.45"/>
    </reaction>
</comment>
<dbReference type="InterPro" id="IPR036926">
    <property type="entry name" value="Thymidate_synth/dCMP_Mease_sf"/>
</dbReference>
<dbReference type="Gene3D" id="3.40.430.10">
    <property type="entry name" value="Dihydrofolate Reductase, subunit A"/>
    <property type="match status" value="1"/>
</dbReference>
<dbReference type="Pfam" id="PF00303">
    <property type="entry name" value="Thymidylat_synt"/>
    <property type="match status" value="1"/>
</dbReference>
<comment type="catalytic activity">
    <reaction evidence="9">
        <text>(6S)-5,6,7,8-tetrahydrofolate + NADP(+) = 7,8-dihydrofolate + NADPH + H(+)</text>
        <dbReference type="Rhea" id="RHEA:15009"/>
        <dbReference type="ChEBI" id="CHEBI:15378"/>
        <dbReference type="ChEBI" id="CHEBI:57451"/>
        <dbReference type="ChEBI" id="CHEBI:57453"/>
        <dbReference type="ChEBI" id="CHEBI:57783"/>
        <dbReference type="ChEBI" id="CHEBI:58349"/>
        <dbReference type="EC" id="1.5.1.3"/>
    </reaction>
</comment>
<dbReference type="CDD" id="cd00351">
    <property type="entry name" value="TS_Pyrimidine_HMase"/>
    <property type="match status" value="1"/>
</dbReference>
<dbReference type="PANTHER" id="PTHR11548:SF1">
    <property type="entry name" value="THYMIDYLATE SYNTHASE 1"/>
    <property type="match status" value="1"/>
</dbReference>
<comment type="similarity">
    <text evidence="2">In the N-terminal section; belongs to the dihydrofolate reductase family.</text>
</comment>
<dbReference type="GO" id="GO:0006231">
    <property type="term" value="P:dTMP biosynthetic process"/>
    <property type="evidence" value="ECO:0007669"/>
    <property type="project" value="InterPro"/>
</dbReference>
<dbReference type="InterPro" id="IPR001796">
    <property type="entry name" value="DHFR_dom"/>
</dbReference>
<dbReference type="Pfam" id="PF00186">
    <property type="entry name" value="DHFR_1"/>
    <property type="match status" value="1"/>
</dbReference>
<accession>A0A6C0DVQ5</accession>
<dbReference type="PRINTS" id="PR00108">
    <property type="entry name" value="THYMDSNTHASE"/>
</dbReference>
<keyword evidence="5" id="KW-0808">Transferase</keyword>
<dbReference type="InterPro" id="IPR023451">
    <property type="entry name" value="Thymidate_synth/dCMP_Mease_dom"/>
</dbReference>
<dbReference type="EC" id="2.1.1.45" evidence="3"/>
<dbReference type="NCBIfam" id="TIGR03284">
    <property type="entry name" value="thym_sym"/>
    <property type="match status" value="1"/>
</dbReference>
<keyword evidence="4" id="KW-0489">Methyltransferase</keyword>
<name>A0A6C0DVQ5_9ZZZZ</name>
<dbReference type="HAMAP" id="MF_00008">
    <property type="entry name" value="Thymidy_synth_bact"/>
    <property type="match status" value="1"/>
</dbReference>
<evidence type="ECO:0000256" key="1">
    <source>
        <dbReference type="ARBA" id="ARBA00006900"/>
    </source>
</evidence>
<dbReference type="InterPro" id="IPR024072">
    <property type="entry name" value="DHFR-like_dom_sf"/>
</dbReference>
<feature type="domain" description="DHFR" evidence="10">
    <location>
        <begin position="5"/>
        <end position="200"/>
    </location>
</feature>
<dbReference type="GO" id="GO:0004146">
    <property type="term" value="F:dihydrofolate reductase activity"/>
    <property type="evidence" value="ECO:0007669"/>
    <property type="project" value="UniProtKB-EC"/>
</dbReference>
<reference evidence="11" key="1">
    <citation type="journal article" date="2020" name="Nature">
        <title>Giant virus diversity and host interactions through global metagenomics.</title>
        <authorList>
            <person name="Schulz F."/>
            <person name="Roux S."/>
            <person name="Paez-Espino D."/>
            <person name="Jungbluth S."/>
            <person name="Walsh D.A."/>
            <person name="Denef V.J."/>
            <person name="McMahon K.D."/>
            <person name="Konstantinidis K.T."/>
            <person name="Eloe-Fadrosh E.A."/>
            <person name="Kyrpides N.C."/>
            <person name="Woyke T."/>
        </authorList>
    </citation>
    <scope>NUCLEOTIDE SEQUENCE</scope>
    <source>
        <strain evidence="11">GVMAG-M-3300023174-68</strain>
    </source>
</reference>
<comment type="similarity">
    <text evidence="1">In the C-terminal section; belongs to the thymidylate synthase family.</text>
</comment>
<dbReference type="SUPFAM" id="SSF53597">
    <property type="entry name" value="Dihydrofolate reductase-like"/>
    <property type="match status" value="1"/>
</dbReference>
<evidence type="ECO:0000256" key="9">
    <source>
        <dbReference type="ARBA" id="ARBA00048873"/>
    </source>
</evidence>
<evidence type="ECO:0000256" key="5">
    <source>
        <dbReference type="ARBA" id="ARBA00022679"/>
    </source>
</evidence>
<dbReference type="GO" id="GO:0005829">
    <property type="term" value="C:cytosol"/>
    <property type="evidence" value="ECO:0007669"/>
    <property type="project" value="TreeGrafter"/>
</dbReference>
<sequence length="504" mass="59122">MSISLVSCVVNYSNKLAIGRNNGLLFRLKDDLKNFQILTSSVSYKDSLLDKNVVLMGRKTWFSIPRDRRPLKGRINLILTNDKDLHKISPYPNVFNRNKFDKSFYFVNFEQFIDFYKRTNANVYVIGGGEVYNKFLNMSDILLKPTKVYMTEVYNCKFEKGMEPDAFMEHLSEEYKLVGVSDKKFDVGYKVNYRFLEYRYIYNYKTDETKYNELLKDVLYNGSERIDRTGVGTLSKFGYQYKMDISQSVPLLTTKKVPWKHCIEELLWFMRGDTDAKILQKRGVKIWDGNTSREFLDKRGLGHYKEGVLGAGYGWQWRFFGGNYSQAFSDTSVIDRKKVGGFDQLEYVVDLLKNDPFSRRIMMSYWNPPDFEKTALLPCHYSVQFYVEEDIYKQKHLSCHFTMRSNDLFLGHPFNIFSYAVMTYILAAKTNMKPKELVFTGGDVHIYKNHLEQVNEQLDRKSRSLPKLLLNPNLKYKDFSDMMIDDFEIVGYFPHGVIKAPMAV</sequence>
<dbReference type="GO" id="GO:0004799">
    <property type="term" value="F:thymidylate synthase activity"/>
    <property type="evidence" value="ECO:0007669"/>
    <property type="project" value="UniProtKB-EC"/>
</dbReference>
<evidence type="ECO:0000259" key="10">
    <source>
        <dbReference type="PROSITE" id="PS51330"/>
    </source>
</evidence>
<evidence type="ECO:0000256" key="4">
    <source>
        <dbReference type="ARBA" id="ARBA00022603"/>
    </source>
</evidence>
<dbReference type="InterPro" id="IPR020940">
    <property type="entry name" value="Thymidylate_synthase_AS"/>
</dbReference>
<proteinExistence type="inferred from homology"/>
<evidence type="ECO:0000256" key="6">
    <source>
        <dbReference type="ARBA" id="ARBA00022727"/>
    </source>
</evidence>
<dbReference type="PROSITE" id="PS51330">
    <property type="entry name" value="DHFR_2"/>
    <property type="match status" value="1"/>
</dbReference>
<dbReference type="PROSITE" id="PS00091">
    <property type="entry name" value="THYMIDYLATE_SYNTHASE"/>
    <property type="match status" value="1"/>
</dbReference>
<evidence type="ECO:0000256" key="3">
    <source>
        <dbReference type="ARBA" id="ARBA00011947"/>
    </source>
</evidence>
<evidence type="ECO:0000256" key="2">
    <source>
        <dbReference type="ARBA" id="ARBA00010176"/>
    </source>
</evidence>
<organism evidence="11">
    <name type="scientific">viral metagenome</name>
    <dbReference type="NCBI Taxonomy" id="1070528"/>
    <lineage>
        <taxon>unclassified sequences</taxon>
        <taxon>metagenomes</taxon>
        <taxon>organismal metagenomes</taxon>
    </lineage>
</organism>
<dbReference type="EMBL" id="MN739682">
    <property type="protein sequence ID" value="QHT20734.1"/>
    <property type="molecule type" value="Genomic_DNA"/>
</dbReference>
<dbReference type="AlphaFoldDB" id="A0A6C0DVQ5"/>